<dbReference type="GO" id="GO:0032259">
    <property type="term" value="P:methylation"/>
    <property type="evidence" value="ECO:0007669"/>
    <property type="project" value="UniProtKB-KW"/>
</dbReference>
<evidence type="ECO:0000256" key="4">
    <source>
        <dbReference type="ARBA" id="ARBA00022603"/>
    </source>
</evidence>
<dbReference type="InterPro" id="IPR029063">
    <property type="entry name" value="SAM-dependent_MTases_sf"/>
</dbReference>
<dbReference type="SUPFAM" id="SSF55729">
    <property type="entry name" value="Acyl-CoA N-acyltransferases (Nat)"/>
    <property type="match status" value="1"/>
</dbReference>
<dbReference type="CDD" id="cd04301">
    <property type="entry name" value="NAT_SF"/>
    <property type="match status" value="1"/>
</dbReference>
<dbReference type="InterPro" id="IPR007213">
    <property type="entry name" value="Ppm1/Ppm2/Tcmp"/>
</dbReference>
<dbReference type="STRING" id="74557.A0A1W0A126"/>
<proteinExistence type="inferred from homology"/>
<evidence type="ECO:0000256" key="6">
    <source>
        <dbReference type="ARBA" id="ARBA00022691"/>
    </source>
</evidence>
<evidence type="ECO:0000256" key="2">
    <source>
        <dbReference type="ARBA" id="ARBA00010703"/>
    </source>
</evidence>
<dbReference type="Proteomes" id="UP000243217">
    <property type="component" value="Unassembled WGS sequence"/>
</dbReference>
<keyword evidence="4" id="KW-0489">Methyltransferase</keyword>
<organism evidence="9 10">
    <name type="scientific">Thraustotheca clavata</name>
    <dbReference type="NCBI Taxonomy" id="74557"/>
    <lineage>
        <taxon>Eukaryota</taxon>
        <taxon>Sar</taxon>
        <taxon>Stramenopiles</taxon>
        <taxon>Oomycota</taxon>
        <taxon>Saprolegniomycetes</taxon>
        <taxon>Saprolegniales</taxon>
        <taxon>Achlyaceae</taxon>
        <taxon>Thraustotheca</taxon>
    </lineage>
</organism>
<protein>
    <recommendedName>
        <fullName evidence="3">[phosphatase 2A protein]-leucine-carboxy methyltransferase</fullName>
        <ecNumber evidence="3">2.1.1.233</ecNumber>
    </recommendedName>
    <alternativeName>
        <fullName evidence="7">[Phosphatase 2A protein]-leucine-carboxy methyltransferase 1</fullName>
    </alternativeName>
</protein>
<comment type="similarity">
    <text evidence="2">Belongs to the methyltransferase superfamily. LCMT family.</text>
</comment>
<gene>
    <name evidence="9" type="ORF">THRCLA_03737</name>
</gene>
<dbReference type="GO" id="GO:0018423">
    <property type="term" value="F:protein C-terminal leucine carboxyl O-methyltransferase activity"/>
    <property type="evidence" value="ECO:0007669"/>
    <property type="project" value="UniProtKB-EC"/>
</dbReference>
<keyword evidence="10" id="KW-1185">Reference proteome</keyword>
<evidence type="ECO:0000256" key="3">
    <source>
        <dbReference type="ARBA" id="ARBA00012834"/>
    </source>
</evidence>
<dbReference type="InterPro" id="IPR016651">
    <property type="entry name" value="LCMT1"/>
</dbReference>
<accession>A0A1W0A126</accession>
<dbReference type="Gene3D" id="3.40.630.30">
    <property type="match status" value="1"/>
</dbReference>
<dbReference type="InterPro" id="IPR000182">
    <property type="entry name" value="GNAT_dom"/>
</dbReference>
<dbReference type="InterPro" id="IPR016181">
    <property type="entry name" value="Acyl_CoA_acyltransferase"/>
</dbReference>
<dbReference type="EMBL" id="JNBS01000703">
    <property type="protein sequence ID" value="OQS03983.1"/>
    <property type="molecule type" value="Genomic_DNA"/>
</dbReference>
<evidence type="ECO:0000256" key="1">
    <source>
        <dbReference type="ARBA" id="ARBA00000724"/>
    </source>
</evidence>
<dbReference type="SUPFAM" id="SSF53335">
    <property type="entry name" value="S-adenosyl-L-methionine-dependent methyltransferases"/>
    <property type="match status" value="1"/>
</dbReference>
<sequence>MNFDKTSDHGVAETAYDAIHCKISAVKHGYFDDAFVECFEKKSTRRIPLIHRGYYLRHLAIEAVVDLFIQNRSTPIQILSLGAGFDTLFFRLIKNNVQNVSMFEIDCSAIVNQKIDILKMNMSKLFGNLFKCQEEMECFSATSTTSKFITAACDLGDLNTLEKCIKQHGFNAELPTLVLAECVLAYLAPLARSSLLQWASSTIKDATLVAYDPITLNSSFGAQLSSYFKAKGCTLRSVHSTIQEQEKQLIDLGWGSLRLYNMNAIYSVLAQPSERERMEKLEPFDEYEDWISCNHHYGFTVANNGGNLGSKVIQAWPIPPTVLGDIALANTYNNGYTIRLFHPDDGATVRNIFESTLLEYDSKSVRKLVAQYLHTEFMDMKTHYFSQPGSCFWVALVKDEIVGCVGVKPFKDNEAELVRLRVSPAGRRMGIASRLVETLEAYCRSAGYDSVYLETLGAMEAAQAFYARQGYKHIGTIRAGKPPADFALEQFHRDLHEK</sequence>
<reference evidence="9 10" key="1">
    <citation type="journal article" date="2014" name="Genome Biol. Evol.">
        <title>The secreted proteins of Achlya hypogyna and Thraustotheca clavata identify the ancestral oomycete secretome and reveal gene acquisitions by horizontal gene transfer.</title>
        <authorList>
            <person name="Misner I."/>
            <person name="Blouin N."/>
            <person name="Leonard G."/>
            <person name="Richards T.A."/>
            <person name="Lane C.E."/>
        </authorList>
    </citation>
    <scope>NUCLEOTIDE SEQUENCE [LARGE SCALE GENOMIC DNA]</scope>
    <source>
        <strain evidence="9 10">ATCC 34112</strain>
    </source>
</reference>
<comment type="caution">
    <text evidence="9">The sequence shown here is derived from an EMBL/GenBank/DDBJ whole genome shotgun (WGS) entry which is preliminary data.</text>
</comment>
<feature type="domain" description="N-acetyltransferase" evidence="8">
    <location>
        <begin position="336"/>
        <end position="493"/>
    </location>
</feature>
<dbReference type="AlphaFoldDB" id="A0A1W0A126"/>
<dbReference type="OrthoDB" id="203237at2759"/>
<dbReference type="Pfam" id="PF00583">
    <property type="entry name" value="Acetyltransf_1"/>
    <property type="match status" value="1"/>
</dbReference>
<dbReference type="Gene3D" id="3.40.50.150">
    <property type="entry name" value="Vaccinia Virus protein VP39"/>
    <property type="match status" value="1"/>
</dbReference>
<dbReference type="GO" id="GO:0016747">
    <property type="term" value="F:acyltransferase activity, transferring groups other than amino-acyl groups"/>
    <property type="evidence" value="ECO:0007669"/>
    <property type="project" value="InterPro"/>
</dbReference>
<dbReference type="EC" id="2.1.1.233" evidence="3"/>
<dbReference type="PANTHER" id="PTHR13600">
    <property type="entry name" value="LEUCINE CARBOXYL METHYLTRANSFERASE"/>
    <property type="match status" value="1"/>
</dbReference>
<comment type="catalytic activity">
    <reaction evidence="1">
        <text>[phosphatase 2A protein]-C-terminal L-leucine + S-adenosyl-L-methionine = [phosphatase 2A protein]-C-terminal L-leucine methyl ester + S-adenosyl-L-homocysteine</text>
        <dbReference type="Rhea" id="RHEA:48544"/>
        <dbReference type="Rhea" id="RHEA-COMP:12134"/>
        <dbReference type="Rhea" id="RHEA-COMP:12135"/>
        <dbReference type="ChEBI" id="CHEBI:57856"/>
        <dbReference type="ChEBI" id="CHEBI:59789"/>
        <dbReference type="ChEBI" id="CHEBI:90516"/>
        <dbReference type="ChEBI" id="CHEBI:90517"/>
        <dbReference type="EC" id="2.1.1.233"/>
    </reaction>
</comment>
<evidence type="ECO:0000256" key="5">
    <source>
        <dbReference type="ARBA" id="ARBA00022679"/>
    </source>
</evidence>
<dbReference type="Pfam" id="PF04072">
    <property type="entry name" value="LCM"/>
    <property type="match status" value="1"/>
</dbReference>
<dbReference type="PANTHER" id="PTHR13600:SF21">
    <property type="entry name" value="LEUCINE CARBOXYL METHYLTRANSFERASE 1"/>
    <property type="match status" value="1"/>
</dbReference>
<evidence type="ECO:0000313" key="9">
    <source>
        <dbReference type="EMBL" id="OQS03983.1"/>
    </source>
</evidence>
<keyword evidence="6" id="KW-0949">S-adenosyl-L-methionine</keyword>
<evidence type="ECO:0000313" key="10">
    <source>
        <dbReference type="Proteomes" id="UP000243217"/>
    </source>
</evidence>
<dbReference type="PROSITE" id="PS51186">
    <property type="entry name" value="GNAT"/>
    <property type="match status" value="1"/>
</dbReference>
<keyword evidence="5" id="KW-0808">Transferase</keyword>
<name>A0A1W0A126_9STRA</name>
<evidence type="ECO:0000259" key="8">
    <source>
        <dbReference type="PROSITE" id="PS51186"/>
    </source>
</evidence>
<evidence type="ECO:0000256" key="7">
    <source>
        <dbReference type="ARBA" id="ARBA00032526"/>
    </source>
</evidence>